<keyword evidence="3" id="KW-1185">Reference proteome</keyword>
<accession>A0ABY1PQ91</accession>
<dbReference type="RefSeq" id="WP_283430944.1">
    <property type="nucleotide sequence ID" value="NZ_FXUG01000001.1"/>
</dbReference>
<feature type="transmembrane region" description="Helical" evidence="1">
    <location>
        <begin position="26"/>
        <end position="47"/>
    </location>
</feature>
<protein>
    <submittedName>
        <fullName evidence="2">Uncharacterized protein</fullName>
    </submittedName>
</protein>
<evidence type="ECO:0000256" key="1">
    <source>
        <dbReference type="SAM" id="Phobius"/>
    </source>
</evidence>
<keyword evidence="1" id="KW-1133">Transmembrane helix</keyword>
<evidence type="ECO:0000313" key="3">
    <source>
        <dbReference type="Proteomes" id="UP001158067"/>
    </source>
</evidence>
<dbReference type="Proteomes" id="UP001158067">
    <property type="component" value="Unassembled WGS sequence"/>
</dbReference>
<gene>
    <name evidence="2" type="ORF">SAMN06265222_101753</name>
</gene>
<sequence>MTSSHRHATTESSFIAAKRPAARKPLLLALCLIVMILVSGGFVASVLSRPARTPIFTLTGVYGPEWDVNAWVAEDQDWIESLGQSTCAVQALPGARFVLGPENDMGLWEFGVAAGVTAGDDDWFDTRWVFDLRLSL</sequence>
<organism evidence="2 3">
    <name type="scientific">Neorhodopirellula lusitana</name>
    <dbReference type="NCBI Taxonomy" id="445327"/>
    <lineage>
        <taxon>Bacteria</taxon>
        <taxon>Pseudomonadati</taxon>
        <taxon>Planctomycetota</taxon>
        <taxon>Planctomycetia</taxon>
        <taxon>Pirellulales</taxon>
        <taxon>Pirellulaceae</taxon>
        <taxon>Neorhodopirellula</taxon>
    </lineage>
</organism>
<evidence type="ECO:0000313" key="2">
    <source>
        <dbReference type="EMBL" id="SMP42292.1"/>
    </source>
</evidence>
<proteinExistence type="predicted"/>
<keyword evidence="1" id="KW-0812">Transmembrane</keyword>
<dbReference type="EMBL" id="FXUG01000001">
    <property type="protein sequence ID" value="SMP42292.1"/>
    <property type="molecule type" value="Genomic_DNA"/>
</dbReference>
<comment type="caution">
    <text evidence="2">The sequence shown here is derived from an EMBL/GenBank/DDBJ whole genome shotgun (WGS) entry which is preliminary data.</text>
</comment>
<keyword evidence="1" id="KW-0472">Membrane</keyword>
<reference evidence="2 3" key="1">
    <citation type="submission" date="2017-05" db="EMBL/GenBank/DDBJ databases">
        <authorList>
            <person name="Varghese N."/>
            <person name="Submissions S."/>
        </authorList>
    </citation>
    <scope>NUCLEOTIDE SEQUENCE [LARGE SCALE GENOMIC DNA]</scope>
    <source>
        <strain evidence="2 3">DSM 25457</strain>
    </source>
</reference>
<name>A0ABY1PQ91_9BACT</name>